<gene>
    <name evidence="3" type="ORF">KFL_003100040</name>
</gene>
<dbReference type="PANTHER" id="PTHR21234">
    <property type="entry name" value="PURINE NUCLEOSIDE PHOSPHORYLASE"/>
    <property type="match status" value="1"/>
</dbReference>
<name>A0A1Y1IDH7_KLENI</name>
<dbReference type="InterPro" id="IPR035994">
    <property type="entry name" value="Nucleoside_phosphorylase_sf"/>
</dbReference>
<feature type="domain" description="Nucleoside phosphorylase" evidence="2">
    <location>
        <begin position="99"/>
        <end position="398"/>
    </location>
</feature>
<dbReference type="OrthoDB" id="1892301at2759"/>
<dbReference type="SUPFAM" id="SSF53167">
    <property type="entry name" value="Purine and uridine phosphorylases"/>
    <property type="match status" value="1"/>
</dbReference>
<dbReference type="Proteomes" id="UP000054558">
    <property type="component" value="Unassembled WGS sequence"/>
</dbReference>
<dbReference type="EMBL" id="DF237259">
    <property type="protein sequence ID" value="GAQ86767.1"/>
    <property type="molecule type" value="Genomic_DNA"/>
</dbReference>
<proteinExistence type="predicted"/>
<evidence type="ECO:0000259" key="2">
    <source>
        <dbReference type="Pfam" id="PF01048"/>
    </source>
</evidence>
<organism evidence="3 4">
    <name type="scientific">Klebsormidium nitens</name>
    <name type="common">Green alga</name>
    <name type="synonym">Ulothrix nitens</name>
    <dbReference type="NCBI Taxonomy" id="105231"/>
    <lineage>
        <taxon>Eukaryota</taxon>
        <taxon>Viridiplantae</taxon>
        <taxon>Streptophyta</taxon>
        <taxon>Klebsormidiophyceae</taxon>
        <taxon>Klebsormidiales</taxon>
        <taxon>Klebsormidiaceae</taxon>
        <taxon>Klebsormidium</taxon>
    </lineage>
</organism>
<feature type="signal peptide" evidence="1">
    <location>
        <begin position="1"/>
        <end position="21"/>
    </location>
</feature>
<dbReference type="PANTHER" id="PTHR21234:SF42">
    <property type="entry name" value="PHOSPHORYLASE SUPERFAMILY PROTEIN"/>
    <property type="match status" value="1"/>
</dbReference>
<dbReference type="OMA" id="WVPVDKH"/>
<keyword evidence="1" id="KW-0732">Signal</keyword>
<dbReference type="Pfam" id="PF01048">
    <property type="entry name" value="PNP_UDP_1"/>
    <property type="match status" value="1"/>
</dbReference>
<keyword evidence="4" id="KW-1185">Reference proteome</keyword>
<evidence type="ECO:0000313" key="4">
    <source>
        <dbReference type="Proteomes" id="UP000054558"/>
    </source>
</evidence>
<accession>A0A1Y1IDH7</accession>
<dbReference type="STRING" id="105231.A0A1Y1IDH7"/>
<reference evidence="3 4" key="1">
    <citation type="journal article" date="2014" name="Nat. Commun.">
        <title>Klebsormidium flaccidum genome reveals primary factors for plant terrestrial adaptation.</title>
        <authorList>
            <person name="Hori K."/>
            <person name="Maruyama F."/>
            <person name="Fujisawa T."/>
            <person name="Togashi T."/>
            <person name="Yamamoto N."/>
            <person name="Seo M."/>
            <person name="Sato S."/>
            <person name="Yamada T."/>
            <person name="Mori H."/>
            <person name="Tajima N."/>
            <person name="Moriyama T."/>
            <person name="Ikeuchi M."/>
            <person name="Watanabe M."/>
            <person name="Wada H."/>
            <person name="Kobayashi K."/>
            <person name="Saito M."/>
            <person name="Masuda T."/>
            <person name="Sasaki-Sekimoto Y."/>
            <person name="Mashiguchi K."/>
            <person name="Awai K."/>
            <person name="Shimojima M."/>
            <person name="Masuda S."/>
            <person name="Iwai M."/>
            <person name="Nobusawa T."/>
            <person name="Narise T."/>
            <person name="Kondo S."/>
            <person name="Saito H."/>
            <person name="Sato R."/>
            <person name="Murakawa M."/>
            <person name="Ihara Y."/>
            <person name="Oshima-Yamada Y."/>
            <person name="Ohtaka K."/>
            <person name="Satoh M."/>
            <person name="Sonobe K."/>
            <person name="Ishii M."/>
            <person name="Ohtani R."/>
            <person name="Kanamori-Sato M."/>
            <person name="Honoki R."/>
            <person name="Miyazaki D."/>
            <person name="Mochizuki H."/>
            <person name="Umetsu J."/>
            <person name="Higashi K."/>
            <person name="Shibata D."/>
            <person name="Kamiya Y."/>
            <person name="Sato N."/>
            <person name="Nakamura Y."/>
            <person name="Tabata S."/>
            <person name="Ida S."/>
            <person name="Kurokawa K."/>
            <person name="Ohta H."/>
        </authorList>
    </citation>
    <scope>NUCLEOTIDE SEQUENCE [LARGE SCALE GENOMIC DNA]</scope>
    <source>
        <strain evidence="3 4">NIES-2285</strain>
    </source>
</reference>
<feature type="chain" id="PRO_5013231379" description="Nucleoside phosphorylase domain-containing protein" evidence="1">
    <location>
        <begin position="22"/>
        <end position="405"/>
    </location>
</feature>
<evidence type="ECO:0000313" key="3">
    <source>
        <dbReference type="EMBL" id="GAQ86767.1"/>
    </source>
</evidence>
<protein>
    <recommendedName>
        <fullName evidence="2">Nucleoside phosphorylase domain-containing protein</fullName>
    </recommendedName>
</protein>
<dbReference type="InterPro" id="IPR000845">
    <property type="entry name" value="Nucleoside_phosphorylase_d"/>
</dbReference>
<dbReference type="Gene3D" id="3.40.50.1580">
    <property type="entry name" value="Nucleoside phosphorylase domain"/>
    <property type="match status" value="1"/>
</dbReference>
<evidence type="ECO:0000256" key="1">
    <source>
        <dbReference type="SAM" id="SignalP"/>
    </source>
</evidence>
<sequence>MAHSQLVASFVLVVLFCGASSASSHGKGPRALLQSVCPSPGSPNPCYNADGSKYICCAGSCPSIPGQDPYCAGGPPGLSPEAKLEALGINAVNRNGPYIGIVVPNPFEIVSLLTSSTFTETQEISVNARIFHVGSIDGKKVVVVQCGLTHVNAALTTQLLIDYFYVDKILHYGIAGGADESSNLGDVSIASEWATWGLWSWQRDGLTPDDPLPLEAFGDYTREIGRLAFGNYSATGPMTPNSLNSVWLQRQELFKLPDAETRVQTLFFPADAGLLSIAGSLANLQLDDCSNMTARTGCLSKQPKIVIGARGVDAEIFVDNAAIRDFIGATLGAPGKPVLTIDMESSAVAMVATSNGIPFIIFRSVSDLAGGGAQENEAGNFFGLASGNAYKVLTALIAGISGYDA</sequence>
<dbReference type="GO" id="GO:0009116">
    <property type="term" value="P:nucleoside metabolic process"/>
    <property type="evidence" value="ECO:0007669"/>
    <property type="project" value="InterPro"/>
</dbReference>
<dbReference type="GO" id="GO:0003824">
    <property type="term" value="F:catalytic activity"/>
    <property type="evidence" value="ECO:0007669"/>
    <property type="project" value="InterPro"/>
</dbReference>
<dbReference type="AlphaFoldDB" id="A0A1Y1IDH7"/>
<dbReference type="CDD" id="cd09008">
    <property type="entry name" value="MTAN"/>
    <property type="match status" value="1"/>
</dbReference>